<feature type="domain" description="UspA" evidence="2">
    <location>
        <begin position="155"/>
        <end position="291"/>
    </location>
</feature>
<keyword evidence="4" id="KW-1185">Reference proteome</keyword>
<dbReference type="PANTHER" id="PTHR46268">
    <property type="entry name" value="STRESS RESPONSE PROTEIN NHAX"/>
    <property type="match status" value="1"/>
</dbReference>
<sequence>MIIMPQHVLVPLDGSDHADAGLEYSLASFPEATISAVFVVDPAADNEATAGSTESALDRAEERGETILERAVDRAAVHGRSLQTYLRTGTPHKEILALANTDVDHVVLGSHGQSPISRPFLGRVSEAVVRRAPVSTTVVPEPTTALDDRDLPGSILVPLDGSEQATAALEYALETFPDAEYTILHALSLPFDRPRSEVRGTYLEDLVDDREARAERIFETARSVADEHDVALETETANEMPGNAIVDAAESTDYDQIVMGSHGRSLAARLLTGSTAERVARRSPRTVTLVRGAPASTRR</sequence>
<dbReference type="AlphaFoldDB" id="A0A346PSY8"/>
<dbReference type="SUPFAM" id="SSF52402">
    <property type="entry name" value="Adenine nucleotide alpha hydrolases-like"/>
    <property type="match status" value="2"/>
</dbReference>
<dbReference type="PRINTS" id="PR01438">
    <property type="entry name" value="UNVRSLSTRESS"/>
</dbReference>
<dbReference type="CDD" id="cd00293">
    <property type="entry name" value="USP-like"/>
    <property type="match status" value="2"/>
</dbReference>
<feature type="domain" description="UspA" evidence="2">
    <location>
        <begin position="4"/>
        <end position="140"/>
    </location>
</feature>
<evidence type="ECO:0000256" key="1">
    <source>
        <dbReference type="ARBA" id="ARBA00008791"/>
    </source>
</evidence>
<dbReference type="InterPro" id="IPR006016">
    <property type="entry name" value="UspA"/>
</dbReference>
<dbReference type="InterPro" id="IPR014729">
    <property type="entry name" value="Rossmann-like_a/b/a_fold"/>
</dbReference>
<evidence type="ECO:0000313" key="4">
    <source>
        <dbReference type="Proteomes" id="UP000258613"/>
    </source>
</evidence>
<evidence type="ECO:0000259" key="2">
    <source>
        <dbReference type="Pfam" id="PF00582"/>
    </source>
</evidence>
<organism evidence="3 4">
    <name type="scientific">Natrarchaeobaculum sulfurireducens</name>
    <dbReference type="NCBI Taxonomy" id="2044521"/>
    <lineage>
        <taxon>Archaea</taxon>
        <taxon>Methanobacteriati</taxon>
        <taxon>Methanobacteriota</taxon>
        <taxon>Stenosarchaea group</taxon>
        <taxon>Halobacteria</taxon>
        <taxon>Halobacteriales</taxon>
        <taxon>Natrialbaceae</taxon>
        <taxon>Natrarchaeobaculum</taxon>
    </lineage>
</organism>
<dbReference type="KEGG" id="nag:AArcMg_2643"/>
<dbReference type="Pfam" id="PF00582">
    <property type="entry name" value="Usp"/>
    <property type="match status" value="2"/>
</dbReference>
<proteinExistence type="inferred from homology"/>
<dbReference type="PANTHER" id="PTHR46268:SF24">
    <property type="entry name" value="UNIVERSAL STRESS PROTEIN"/>
    <property type="match status" value="1"/>
</dbReference>
<reference evidence="4" key="1">
    <citation type="submission" date="2018-02" db="EMBL/GenBank/DDBJ databases">
        <title>Phenotypic and genomic properties of facultatively anaerobic sulfur-reducing natronoarchaea from hypersaline soda lakes.</title>
        <authorList>
            <person name="Sorokin D.Y."/>
            <person name="Kublanov I.V."/>
            <person name="Roman P."/>
            <person name="Sinninghe Damste J.S."/>
            <person name="Golyshin P.N."/>
            <person name="Rojo D."/>
            <person name="Ciordia S."/>
            <person name="Mena M.D.C."/>
            <person name="Ferrer M."/>
            <person name="Messina E."/>
            <person name="Smedile F."/>
            <person name="La Spada G."/>
            <person name="La Cono V."/>
            <person name="Yakimov M.M."/>
        </authorList>
    </citation>
    <scope>NUCLEOTIDE SEQUENCE [LARGE SCALE GENOMIC DNA]</scope>
    <source>
        <strain evidence="4">AArc-Mg</strain>
    </source>
</reference>
<accession>A0A346PSY8</accession>
<evidence type="ECO:0000313" key="3">
    <source>
        <dbReference type="EMBL" id="AXR82633.1"/>
    </source>
</evidence>
<dbReference type="Gene3D" id="3.40.50.620">
    <property type="entry name" value="HUPs"/>
    <property type="match status" value="2"/>
</dbReference>
<protein>
    <submittedName>
        <fullName evidence="3">Universal stress protein</fullName>
    </submittedName>
</protein>
<dbReference type="Proteomes" id="UP000258613">
    <property type="component" value="Chromosome"/>
</dbReference>
<dbReference type="EMBL" id="CP027033">
    <property type="protein sequence ID" value="AXR82633.1"/>
    <property type="molecule type" value="Genomic_DNA"/>
</dbReference>
<gene>
    <name evidence="3" type="ORF">AArcMg_2643</name>
</gene>
<name>A0A346PSY8_9EURY</name>
<comment type="similarity">
    <text evidence="1">Belongs to the universal stress protein A family.</text>
</comment>
<dbReference type="InterPro" id="IPR006015">
    <property type="entry name" value="Universal_stress_UspA"/>
</dbReference>